<dbReference type="PANTHER" id="PTHR33246">
    <property type="entry name" value="CCHC-TYPE DOMAIN-CONTAINING PROTEIN"/>
    <property type="match status" value="1"/>
</dbReference>
<dbReference type="PANTHER" id="PTHR33246:SF51">
    <property type="entry name" value="MYB_SANT-LIKE DOMAIN-CONTAINING PROTEIN"/>
    <property type="match status" value="1"/>
</dbReference>
<feature type="compositionally biased region" description="Polar residues" evidence="2">
    <location>
        <begin position="428"/>
        <end position="439"/>
    </location>
</feature>
<keyword evidence="4" id="KW-1185">Reference proteome</keyword>
<organism evidence="3 4">
    <name type="scientific">Puccinia graminis f. sp. tritici</name>
    <dbReference type="NCBI Taxonomy" id="56615"/>
    <lineage>
        <taxon>Eukaryota</taxon>
        <taxon>Fungi</taxon>
        <taxon>Dikarya</taxon>
        <taxon>Basidiomycota</taxon>
        <taxon>Pucciniomycotina</taxon>
        <taxon>Pucciniomycetes</taxon>
        <taxon>Pucciniales</taxon>
        <taxon>Pucciniaceae</taxon>
        <taxon>Puccinia</taxon>
    </lineage>
</organism>
<dbReference type="OrthoDB" id="10304069at2759"/>
<keyword evidence="1" id="KW-0175">Coiled coil</keyword>
<evidence type="ECO:0000313" key="4">
    <source>
        <dbReference type="Proteomes" id="UP000324748"/>
    </source>
</evidence>
<feature type="compositionally biased region" description="Polar residues" evidence="2">
    <location>
        <begin position="448"/>
        <end position="463"/>
    </location>
</feature>
<comment type="caution">
    <text evidence="3">The sequence shown here is derived from an EMBL/GenBank/DDBJ whole genome shotgun (WGS) entry which is preliminary data.</text>
</comment>
<dbReference type="AlphaFoldDB" id="A0A5B0Q648"/>
<dbReference type="EMBL" id="VSWC01000028">
    <property type="protein sequence ID" value="KAA1108434.1"/>
    <property type="molecule type" value="Genomic_DNA"/>
</dbReference>
<feature type="compositionally biased region" description="Polar residues" evidence="2">
    <location>
        <begin position="113"/>
        <end position="133"/>
    </location>
</feature>
<protein>
    <submittedName>
        <fullName evidence="3">Uncharacterized protein</fullName>
    </submittedName>
</protein>
<feature type="compositionally biased region" description="Basic residues" evidence="2">
    <location>
        <begin position="100"/>
        <end position="112"/>
    </location>
</feature>
<evidence type="ECO:0000256" key="2">
    <source>
        <dbReference type="SAM" id="MobiDB-lite"/>
    </source>
</evidence>
<dbReference type="Proteomes" id="UP000324748">
    <property type="component" value="Unassembled WGS sequence"/>
</dbReference>
<feature type="compositionally biased region" description="Polar residues" evidence="2">
    <location>
        <begin position="26"/>
        <end position="44"/>
    </location>
</feature>
<feature type="compositionally biased region" description="Polar residues" evidence="2">
    <location>
        <begin position="1"/>
        <end position="18"/>
    </location>
</feature>
<proteinExistence type="predicted"/>
<sequence>MSISQLDPSLVSMPQASVPSDRPTAGSLTSSPGVSGLNLNSEISGISLPEAGNPPPSLDPTGTVERPSEKKKRSRRTQKEMAVYRAEQVQIKKLKDQQKRSKSRGRVGHPRRSTQSSIGANTMEPSAPASSQPLVPDVNPPFNADDYENVCGYLEEEANYTRLYGDGSKTTVGVTKVTKAAAYNIFAIFINDNSNHRLRLTGSQLRQRVDGYKKRFMKAKEFAENTGAGLEEGDGLPTLAEVLEKKCPCYKRMYAIFGGKANVTAVVYLKVSSDPGKAEVSSFIPFHTQQKVFTNTFELYTALAQFDSGIGADLYDVTTNARDPEDRELSPEVFLSGWEESQRDRLPSELNTPSSQVNLSGRASALSPDSNLALPNINANGGLDEDELPPPLNLSGTAMDPSPSLMTQRSMARATQVRTESRRGGLDSPTTSQPNTPAISGTLPLAEMSSSRRAFPNQRSTEASPAGPPRELNPKTKSTMASAFESSNTEKFSYLQQHMAWEKEKENNRLAWEKERYNKEAAKVKNGEEARMKLAEKKMASARDLLNQGSTAAEVDALLKTIYG</sequence>
<evidence type="ECO:0000313" key="3">
    <source>
        <dbReference type="EMBL" id="KAA1108434.1"/>
    </source>
</evidence>
<feature type="region of interest" description="Disordered" evidence="2">
    <location>
        <begin position="1"/>
        <end position="139"/>
    </location>
</feature>
<reference evidence="3 4" key="1">
    <citation type="submission" date="2019-05" db="EMBL/GenBank/DDBJ databases">
        <title>Emergence of the Ug99 lineage of the wheat stem rust pathogen through somatic hybridization.</title>
        <authorList>
            <person name="Li F."/>
            <person name="Upadhyaya N.M."/>
            <person name="Sperschneider J."/>
            <person name="Matny O."/>
            <person name="Nguyen-Phuc H."/>
            <person name="Mago R."/>
            <person name="Raley C."/>
            <person name="Miller M.E."/>
            <person name="Silverstein K.A.T."/>
            <person name="Henningsen E."/>
            <person name="Hirsch C.D."/>
            <person name="Visser B."/>
            <person name="Pretorius Z.A."/>
            <person name="Steffenson B.J."/>
            <person name="Schwessinger B."/>
            <person name="Dodds P.N."/>
            <person name="Figueroa M."/>
        </authorList>
    </citation>
    <scope>NUCLEOTIDE SEQUENCE [LARGE SCALE GENOMIC DNA]</scope>
    <source>
        <strain evidence="3">21-0</strain>
    </source>
</reference>
<accession>A0A5B0Q648</accession>
<evidence type="ECO:0000256" key="1">
    <source>
        <dbReference type="SAM" id="Coils"/>
    </source>
</evidence>
<feature type="compositionally biased region" description="Polar residues" evidence="2">
    <location>
        <begin position="349"/>
        <end position="361"/>
    </location>
</feature>
<name>A0A5B0Q648_PUCGR</name>
<gene>
    <name evidence="3" type="ORF">PGT21_012734</name>
</gene>
<feature type="region of interest" description="Disordered" evidence="2">
    <location>
        <begin position="340"/>
        <end position="477"/>
    </location>
</feature>
<feature type="coiled-coil region" evidence="1">
    <location>
        <begin position="518"/>
        <end position="545"/>
    </location>
</feature>